<feature type="compositionally biased region" description="Low complexity" evidence="8">
    <location>
        <begin position="465"/>
        <end position="474"/>
    </location>
</feature>
<dbReference type="PRINTS" id="PR00114">
    <property type="entry name" value="STPHPHTASE"/>
</dbReference>
<dbReference type="STRING" id="1754192.A0A1Y1X5P0"/>
<evidence type="ECO:0000256" key="8">
    <source>
        <dbReference type="SAM" id="MobiDB-lite"/>
    </source>
</evidence>
<dbReference type="Proteomes" id="UP000193944">
    <property type="component" value="Unassembled WGS sequence"/>
</dbReference>
<dbReference type="EMBL" id="MCFG01000130">
    <property type="protein sequence ID" value="ORX80968.1"/>
    <property type="molecule type" value="Genomic_DNA"/>
</dbReference>
<evidence type="ECO:0000256" key="6">
    <source>
        <dbReference type="ARBA" id="ARBA00048336"/>
    </source>
</evidence>
<evidence type="ECO:0000259" key="9">
    <source>
        <dbReference type="PROSITE" id="PS00125"/>
    </source>
</evidence>
<dbReference type="PROSITE" id="PS00125">
    <property type="entry name" value="SER_THR_PHOSPHATASE"/>
    <property type="match status" value="1"/>
</dbReference>
<dbReference type="FunFam" id="3.60.21.10:FF:000026">
    <property type="entry name" value="Serine/threonine-protein phosphatase"/>
    <property type="match status" value="1"/>
</dbReference>
<dbReference type="AlphaFoldDB" id="A0A1Y1X5P0"/>
<keyword evidence="3" id="KW-0904">Protein phosphatase</keyword>
<evidence type="ECO:0000313" key="11">
    <source>
        <dbReference type="Proteomes" id="UP000193944"/>
    </source>
</evidence>
<dbReference type="Pfam" id="PF00149">
    <property type="entry name" value="Metallophos"/>
    <property type="match status" value="1"/>
</dbReference>
<name>A0A1Y1X5P0_9FUNG</name>
<keyword evidence="4" id="KW-0464">Manganese</keyword>
<gene>
    <name evidence="10" type="ORF">BCR32DRAFT_220595</name>
</gene>
<feature type="region of interest" description="Disordered" evidence="8">
    <location>
        <begin position="435"/>
        <end position="503"/>
    </location>
</feature>
<reference evidence="10 11" key="2">
    <citation type="submission" date="2016-08" db="EMBL/GenBank/DDBJ databases">
        <title>Pervasive Adenine N6-methylation of Active Genes in Fungi.</title>
        <authorList>
            <consortium name="DOE Joint Genome Institute"/>
            <person name="Mondo S.J."/>
            <person name="Dannebaum R.O."/>
            <person name="Kuo R.C."/>
            <person name="Labutti K."/>
            <person name="Haridas S."/>
            <person name="Kuo A."/>
            <person name="Salamov A."/>
            <person name="Ahrendt S.R."/>
            <person name="Lipzen A."/>
            <person name="Sullivan W."/>
            <person name="Andreopoulos W.B."/>
            <person name="Clum A."/>
            <person name="Lindquist E."/>
            <person name="Daum C."/>
            <person name="Ramamoorthy G.K."/>
            <person name="Gryganskyi A."/>
            <person name="Culley D."/>
            <person name="Magnuson J.K."/>
            <person name="James T.Y."/>
            <person name="O'Malley M.A."/>
            <person name="Stajich J.E."/>
            <person name="Spatafora J.W."/>
            <person name="Visel A."/>
            <person name="Grigoriev I.V."/>
        </authorList>
    </citation>
    <scope>NUCLEOTIDE SEQUENCE [LARGE SCALE GENOMIC DNA]</scope>
    <source>
        <strain evidence="10 11">S4</strain>
    </source>
</reference>
<protein>
    <recommendedName>
        <fullName evidence="7">Serine/threonine-protein phosphatase</fullName>
        <ecNumber evidence="7">3.1.3.16</ecNumber>
    </recommendedName>
</protein>
<dbReference type="InterPro" id="IPR004843">
    <property type="entry name" value="Calcineurin-like_PHP"/>
</dbReference>
<dbReference type="GO" id="GO:0005634">
    <property type="term" value="C:nucleus"/>
    <property type="evidence" value="ECO:0007669"/>
    <property type="project" value="TreeGrafter"/>
</dbReference>
<proteinExistence type="inferred from homology"/>
<reference evidence="10 11" key="1">
    <citation type="submission" date="2016-08" db="EMBL/GenBank/DDBJ databases">
        <title>A Parts List for Fungal Cellulosomes Revealed by Comparative Genomics.</title>
        <authorList>
            <consortium name="DOE Joint Genome Institute"/>
            <person name="Haitjema C.H."/>
            <person name="Gilmore S.P."/>
            <person name="Henske J.K."/>
            <person name="Solomon K.V."/>
            <person name="De Groot R."/>
            <person name="Kuo A."/>
            <person name="Mondo S.J."/>
            <person name="Salamov A.A."/>
            <person name="Labutti K."/>
            <person name="Zhao Z."/>
            <person name="Chiniquy J."/>
            <person name="Barry K."/>
            <person name="Brewer H.M."/>
            <person name="Purvine S.O."/>
            <person name="Wright A.T."/>
            <person name="Boxma B."/>
            <person name="Van Alen T."/>
            <person name="Hackstein J.H."/>
            <person name="Baker S.E."/>
            <person name="Grigoriev I.V."/>
            <person name="O'Malley M.A."/>
        </authorList>
    </citation>
    <scope>NUCLEOTIDE SEQUENCE [LARGE SCALE GENOMIC DNA]</scope>
    <source>
        <strain evidence="10 11">S4</strain>
    </source>
</reference>
<evidence type="ECO:0000256" key="3">
    <source>
        <dbReference type="ARBA" id="ARBA00022912"/>
    </source>
</evidence>
<accession>A0A1Y1X5P0</accession>
<feature type="region of interest" description="Disordered" evidence="8">
    <location>
        <begin position="1"/>
        <end position="68"/>
    </location>
</feature>
<feature type="compositionally biased region" description="Low complexity" evidence="8">
    <location>
        <begin position="41"/>
        <end position="53"/>
    </location>
</feature>
<comment type="caution">
    <text evidence="10">The sequence shown here is derived from an EMBL/GenBank/DDBJ whole genome shotgun (WGS) entry which is preliminary data.</text>
</comment>
<dbReference type="GO" id="GO:0005737">
    <property type="term" value="C:cytoplasm"/>
    <property type="evidence" value="ECO:0007669"/>
    <property type="project" value="TreeGrafter"/>
</dbReference>
<dbReference type="PANTHER" id="PTHR11668">
    <property type="entry name" value="SERINE/THREONINE PROTEIN PHOSPHATASE"/>
    <property type="match status" value="1"/>
</dbReference>
<evidence type="ECO:0000256" key="2">
    <source>
        <dbReference type="ARBA" id="ARBA00022801"/>
    </source>
</evidence>
<dbReference type="GO" id="GO:0004722">
    <property type="term" value="F:protein serine/threonine phosphatase activity"/>
    <property type="evidence" value="ECO:0007669"/>
    <property type="project" value="UniProtKB-EC"/>
</dbReference>
<evidence type="ECO:0000313" key="10">
    <source>
        <dbReference type="EMBL" id="ORX80968.1"/>
    </source>
</evidence>
<dbReference type="SUPFAM" id="SSF56300">
    <property type="entry name" value="Metallo-dependent phosphatases"/>
    <property type="match status" value="1"/>
</dbReference>
<comment type="catalytic activity">
    <reaction evidence="6 7">
        <text>O-phospho-L-threonyl-[protein] + H2O = L-threonyl-[protein] + phosphate</text>
        <dbReference type="Rhea" id="RHEA:47004"/>
        <dbReference type="Rhea" id="RHEA-COMP:11060"/>
        <dbReference type="Rhea" id="RHEA-COMP:11605"/>
        <dbReference type="ChEBI" id="CHEBI:15377"/>
        <dbReference type="ChEBI" id="CHEBI:30013"/>
        <dbReference type="ChEBI" id="CHEBI:43474"/>
        <dbReference type="ChEBI" id="CHEBI:61977"/>
        <dbReference type="EC" id="3.1.3.16"/>
    </reaction>
</comment>
<keyword evidence="11" id="KW-1185">Reference proteome</keyword>
<dbReference type="PANTHER" id="PTHR11668:SF484">
    <property type="entry name" value="SERINE_THREONINE-PROTEIN PHOSPHATASE PP-Z1-RELATED"/>
    <property type="match status" value="1"/>
</dbReference>
<dbReference type="Gene3D" id="3.60.21.10">
    <property type="match status" value="1"/>
</dbReference>
<dbReference type="InterPro" id="IPR050341">
    <property type="entry name" value="PP1_catalytic_subunit"/>
</dbReference>
<comment type="similarity">
    <text evidence="7">Belongs to the PPP phosphatase family.</text>
</comment>
<organism evidence="10 11">
    <name type="scientific">Anaeromyces robustus</name>
    <dbReference type="NCBI Taxonomy" id="1754192"/>
    <lineage>
        <taxon>Eukaryota</taxon>
        <taxon>Fungi</taxon>
        <taxon>Fungi incertae sedis</taxon>
        <taxon>Chytridiomycota</taxon>
        <taxon>Chytridiomycota incertae sedis</taxon>
        <taxon>Neocallimastigomycetes</taxon>
        <taxon>Neocallimastigales</taxon>
        <taxon>Neocallimastigaceae</taxon>
        <taxon>Anaeromyces</taxon>
    </lineage>
</organism>
<dbReference type="InterPro" id="IPR031675">
    <property type="entry name" value="STPPase_N"/>
</dbReference>
<sequence>MGNHSSKEKKKNIQRRHSCPTAELNNKLDSAKSSNESLQHSRSCSELGSSNSSLDKKNGSSDSVSKNIETLNDVGGSLPNINQNSILAANESSLAALAKEKSSSQKSVHNSSSSVNDKYNIDDILQKVFDMRKNVKHGKSSSRSVGLKNGEIIKLCAHAREIFLNQPVLIELNPKPSLVIAGDVHGQYTDLLRIFDRMGHPPKTNYLFMGDYVDRGKKSLETILLLLAYKVKYPENFFLLRGNHECASINRVYGFYDECKRRANLKVWKTFTDLFNCLPVAAVVAGKIFCVHGGLSPSLHTMDDILKIKRPTDVPEFDLLNDLLWSDPSETAQDCERGVSYCFGKSVVQEFLTRNDFDLVCRAHMVVEDGYEFFGNRILVTVFSAPNYCGEFDNNGAVMLVNEDLLCSFEIIQALDANGEPINAMSYSNDYVKETCPPVSEIPEDTKIDENTGSTSEDVLKDDNGSSSLNNLLKSDNDNDNNEDNDNNKNDNEDDNKIDEIINNNTEEINVATTLDDEVIEKKEVDDVNPQETEIIEVELTNKPETLEDEIEKPKENEKIINNDNVI</sequence>
<dbReference type="GO" id="GO:0046872">
    <property type="term" value="F:metal ion binding"/>
    <property type="evidence" value="ECO:0007669"/>
    <property type="project" value="UniProtKB-KW"/>
</dbReference>
<dbReference type="EC" id="3.1.3.16" evidence="7"/>
<evidence type="ECO:0000256" key="5">
    <source>
        <dbReference type="ARBA" id="ARBA00047761"/>
    </source>
</evidence>
<evidence type="ECO:0000256" key="7">
    <source>
        <dbReference type="RuleBase" id="RU004273"/>
    </source>
</evidence>
<dbReference type="SMART" id="SM00156">
    <property type="entry name" value="PP2Ac"/>
    <property type="match status" value="1"/>
</dbReference>
<evidence type="ECO:0000256" key="4">
    <source>
        <dbReference type="ARBA" id="ARBA00023211"/>
    </source>
</evidence>
<feature type="domain" description="Serine/threonine specific protein phosphatases" evidence="9">
    <location>
        <begin position="240"/>
        <end position="245"/>
    </location>
</feature>
<keyword evidence="1" id="KW-0479">Metal-binding</keyword>
<feature type="compositionally biased region" description="Polar residues" evidence="8">
    <location>
        <begin position="23"/>
        <end position="40"/>
    </location>
</feature>
<dbReference type="Pfam" id="PF16891">
    <property type="entry name" value="STPPase_N"/>
    <property type="match status" value="1"/>
</dbReference>
<dbReference type="InterPro" id="IPR006186">
    <property type="entry name" value="Ser/Thr-sp_prot-phosphatase"/>
</dbReference>
<evidence type="ECO:0000256" key="1">
    <source>
        <dbReference type="ARBA" id="ARBA00022723"/>
    </source>
</evidence>
<comment type="catalytic activity">
    <reaction evidence="5">
        <text>O-phospho-L-seryl-[protein] + H2O = L-seryl-[protein] + phosphate</text>
        <dbReference type="Rhea" id="RHEA:20629"/>
        <dbReference type="Rhea" id="RHEA-COMP:9863"/>
        <dbReference type="Rhea" id="RHEA-COMP:11604"/>
        <dbReference type="ChEBI" id="CHEBI:15377"/>
        <dbReference type="ChEBI" id="CHEBI:29999"/>
        <dbReference type="ChEBI" id="CHEBI:43474"/>
        <dbReference type="ChEBI" id="CHEBI:83421"/>
        <dbReference type="EC" id="3.1.3.16"/>
    </reaction>
</comment>
<dbReference type="InterPro" id="IPR029052">
    <property type="entry name" value="Metallo-depent_PP-like"/>
</dbReference>
<keyword evidence="2 7" id="KW-0378">Hydrolase</keyword>
<feature type="compositionally biased region" description="Basic residues" evidence="8">
    <location>
        <begin position="7"/>
        <end position="18"/>
    </location>
</feature>
<dbReference type="OrthoDB" id="1930084at2759"/>